<comment type="caution">
    <text evidence="1">The sequence shown here is derived from an EMBL/GenBank/DDBJ whole genome shotgun (WGS) entry which is preliminary data.</text>
</comment>
<dbReference type="Proteomes" id="UP000003781">
    <property type="component" value="Unassembled WGS sequence"/>
</dbReference>
<reference evidence="1 2" key="1">
    <citation type="submission" date="2007-03" db="EMBL/GenBank/DDBJ databases">
        <authorList>
            <person name="Stal L."/>
            <person name="Ferriera S."/>
            <person name="Johnson J."/>
            <person name="Kravitz S."/>
            <person name="Beeson K."/>
            <person name="Sutton G."/>
            <person name="Rogers Y.-H."/>
            <person name="Friedman R."/>
            <person name="Frazier M."/>
            <person name="Venter J.C."/>
        </authorList>
    </citation>
    <scope>NUCLEOTIDE SEQUENCE [LARGE SCALE GENOMIC DNA]</scope>
    <source>
        <strain evidence="1 2">CCY0110</strain>
    </source>
</reference>
<evidence type="ECO:0000313" key="2">
    <source>
        <dbReference type="Proteomes" id="UP000003781"/>
    </source>
</evidence>
<organism evidence="1 2">
    <name type="scientific">Crocosphaera chwakensis CCY0110</name>
    <dbReference type="NCBI Taxonomy" id="391612"/>
    <lineage>
        <taxon>Bacteria</taxon>
        <taxon>Bacillati</taxon>
        <taxon>Cyanobacteriota</taxon>
        <taxon>Cyanophyceae</taxon>
        <taxon>Oscillatoriophycideae</taxon>
        <taxon>Chroococcales</taxon>
        <taxon>Aphanothecaceae</taxon>
        <taxon>Crocosphaera</taxon>
        <taxon>Crocosphaera chwakensis</taxon>
    </lineage>
</organism>
<keyword evidence="2" id="KW-1185">Reference proteome</keyword>
<dbReference type="AlphaFoldDB" id="A3IJ48"/>
<evidence type="ECO:0000313" key="1">
    <source>
        <dbReference type="EMBL" id="EAZ93830.1"/>
    </source>
</evidence>
<sequence length="23" mass="2657">MQFVINHYVLTKVLFAVPVHGML</sequence>
<name>A3IJ48_9CHRO</name>
<gene>
    <name evidence="1" type="ORF">CY0110_18582</name>
</gene>
<protein>
    <submittedName>
        <fullName evidence="1">Uncharacterized protein</fullName>
    </submittedName>
</protein>
<dbReference type="EMBL" id="AAXW01000002">
    <property type="protein sequence ID" value="EAZ93830.1"/>
    <property type="molecule type" value="Genomic_DNA"/>
</dbReference>
<proteinExistence type="predicted"/>
<accession>A3IJ48</accession>